<feature type="compositionally biased region" description="Polar residues" evidence="1">
    <location>
        <begin position="874"/>
        <end position="884"/>
    </location>
</feature>
<dbReference type="InterPro" id="IPR052596">
    <property type="entry name" value="AMBRA1_autophagy"/>
</dbReference>
<gene>
    <name evidence="2" type="ORF">DC041_0007844</name>
</gene>
<dbReference type="PANTHER" id="PTHR22874:SF1">
    <property type="entry name" value="ACTIVATING MOLECULE IN BECN1-REGULATED AUTOPHAGY PROTEIN 1"/>
    <property type="match status" value="1"/>
</dbReference>
<comment type="caution">
    <text evidence="2">The sequence shown here is derived from an EMBL/GenBank/DDBJ whole genome shotgun (WGS) entry which is preliminary data.</text>
</comment>
<proteinExistence type="predicted"/>
<dbReference type="SUPFAM" id="SSF50978">
    <property type="entry name" value="WD40 repeat-like"/>
    <property type="match status" value="1"/>
</dbReference>
<evidence type="ECO:0000313" key="2">
    <source>
        <dbReference type="EMBL" id="RTG88250.1"/>
    </source>
</evidence>
<dbReference type="Proteomes" id="UP000290809">
    <property type="component" value="Unassembled WGS sequence"/>
</dbReference>
<dbReference type="SMART" id="SM00320">
    <property type="entry name" value="WD40"/>
    <property type="match status" value="4"/>
</dbReference>
<dbReference type="EMBL" id="QMKO01001596">
    <property type="protein sequence ID" value="RTG88250.1"/>
    <property type="molecule type" value="Genomic_DNA"/>
</dbReference>
<dbReference type="STRING" id="6184.A0A430QKM6"/>
<dbReference type="PANTHER" id="PTHR22874">
    <property type="entry name" value="ACTIVATING MOLECULE IN BECN1-REGULATED AUTOPHAGY PROTEIN 1"/>
    <property type="match status" value="1"/>
</dbReference>
<organism evidence="2 3">
    <name type="scientific">Schistosoma bovis</name>
    <name type="common">Blood fluke</name>
    <dbReference type="NCBI Taxonomy" id="6184"/>
    <lineage>
        <taxon>Eukaryota</taxon>
        <taxon>Metazoa</taxon>
        <taxon>Spiralia</taxon>
        <taxon>Lophotrochozoa</taxon>
        <taxon>Platyhelminthes</taxon>
        <taxon>Trematoda</taxon>
        <taxon>Digenea</taxon>
        <taxon>Strigeidida</taxon>
        <taxon>Schistosomatoidea</taxon>
        <taxon>Schistosomatidae</taxon>
        <taxon>Schistosoma</taxon>
    </lineage>
</organism>
<accession>A0A430QKM6</accession>
<reference evidence="2 3" key="1">
    <citation type="journal article" date="2019" name="PLoS Pathog.">
        <title>Genome sequence of the bovine parasite Schistosoma bovis Tanzania.</title>
        <authorList>
            <person name="Oey H."/>
            <person name="Zakrzewski M."/>
            <person name="Gobert G."/>
            <person name="Gravermann K."/>
            <person name="Stoye J."/>
            <person name="Jones M."/>
            <person name="Mcmanus D."/>
            <person name="Krause L."/>
        </authorList>
    </citation>
    <scope>NUCLEOTIDE SEQUENCE [LARGE SCALE GENOMIC DNA]</scope>
    <source>
        <strain evidence="2 3">TAN1997</strain>
    </source>
</reference>
<dbReference type="InterPro" id="IPR036322">
    <property type="entry name" value="WD40_repeat_dom_sf"/>
</dbReference>
<dbReference type="GO" id="GO:0080008">
    <property type="term" value="C:Cul4-RING E3 ubiquitin ligase complex"/>
    <property type="evidence" value="ECO:0007669"/>
    <property type="project" value="TreeGrafter"/>
</dbReference>
<feature type="region of interest" description="Disordered" evidence="1">
    <location>
        <begin position="874"/>
        <end position="893"/>
    </location>
</feature>
<evidence type="ECO:0000313" key="3">
    <source>
        <dbReference type="Proteomes" id="UP000290809"/>
    </source>
</evidence>
<keyword evidence="3" id="KW-1185">Reference proteome</keyword>
<dbReference type="SUPFAM" id="SSF69322">
    <property type="entry name" value="Tricorn protease domain 2"/>
    <property type="match status" value="1"/>
</dbReference>
<feature type="region of interest" description="Disordered" evidence="1">
    <location>
        <begin position="836"/>
        <end position="863"/>
    </location>
</feature>
<dbReference type="Pfam" id="PF00400">
    <property type="entry name" value="WD40"/>
    <property type="match status" value="1"/>
</dbReference>
<dbReference type="Gene3D" id="2.130.10.10">
    <property type="entry name" value="YVTN repeat-like/Quinoprotein amine dehydrogenase"/>
    <property type="match status" value="1"/>
</dbReference>
<dbReference type="GO" id="GO:0000045">
    <property type="term" value="P:autophagosome assembly"/>
    <property type="evidence" value="ECO:0007669"/>
    <property type="project" value="TreeGrafter"/>
</dbReference>
<evidence type="ECO:0000256" key="1">
    <source>
        <dbReference type="SAM" id="MobiDB-lite"/>
    </source>
</evidence>
<dbReference type="AlphaFoldDB" id="A0A430QKM6"/>
<dbReference type="InterPro" id="IPR001680">
    <property type="entry name" value="WD40_rpt"/>
</dbReference>
<dbReference type="InterPro" id="IPR015943">
    <property type="entry name" value="WD40/YVTN_repeat-like_dom_sf"/>
</dbReference>
<dbReference type="GO" id="GO:1990756">
    <property type="term" value="F:ubiquitin-like ligase-substrate adaptor activity"/>
    <property type="evidence" value="ECO:0007669"/>
    <property type="project" value="TreeGrafter"/>
</dbReference>
<sequence length="1262" mass="139129">MFCSHTIQKSFVELKSLVDYTNRREFGKTACHEHQSVSDKLTAQRSTKALIADTPVNCRSVYLLRLNCSGRLVAAAHGDRSVCVYCASTGRLLLKCIGHEKSPWTLTFHPTQPFLLASGCLGGNVRLWNLEHLAVLGDEKIEGIVELSSVCVWKHTGAIASLTFHPVHPILVAAWTQEVVFYDWVSGRILSAWRFVSNHSRVRWVKFAPDGTVLYTATANPSNNESVYVHKQSDQPVVRSPTKVVATKYLKEPSYIQVDHDSVNVTSEASCDLTVPRDTLLEYLVNCSDSWFQSLGICSVCSVRLCRWAGTLGPKFPATTTDIRLGMSVAQQAAAIMATSTSSNMIPSHVQHLLNLTNPNNRSEVYERLCRDANPAAVAIIEDMPVHEFLRSRGNYCQSPWVAISNNGVCCGGHACDLVITHRELMRHSLCRPCLSSFWSWANKHIAWWRWSFSTNDEQSLNSTSNASSTANCVPTPISFGKTNNAEKSSDIEPPVGICIQCQAKMSLQLQSSPSVSLTCNQSPVLSHGAGSELKESNVLSVNGKTSKSLRLMPLAALDLLRSRLSNAHEVTPVTYVATDLINDFVFSQHIKKLLISGSDSDLNLSHTLWDSNITIPYNQVGQIVVCASSSSKRRKMDNQFQNKILFSQCGSQLSFDNSSILKSVLMDSDPKDELFGSKLPNTLLTCKYRLPQEASDLGAYTRDNPDNNWNYPRPATVHYTSSVIPWMSSSIFPYVQTGASLLRSPRQLTDSLSESTIVDQISGLSTSNKVSMNETQHVDSCETDPCEGPNRSSMTACCRCGRIVLQTFPVDPHSNISAVVCEKLIYSENRYLTPSSQKAHGNIHSQCSSNQDPHTPTNHPSYQFDLSSLNSCPSGSTSLSNRSRNVEARKSETAERSVNAVLHLIDQTGNNSVLNAVNRSITEVITGLFVDMGEYGSASSLQDVTHRICRWELSLCSPIYNTPYLSSSGERDSARSVCLPMPTNVAVSYNNNSLVVPHARLFNDSSVCLSPDGRLLAAFVIPRETSCYTLQSSQSSALLGTLLAVYRLQPEHNRGQCLFARRFTASSPVCVDFSPLGDFLAVGLATTRIPSEPFSTTSESSTQESLLRYACVFHLQRSKTQKGQIRRSLRDIQNIKHPALLDPVSSRYLELSSPSSEKLDRWHRLLLSAQSGISLNTIVWNANGSILYGTTKGLIVISHGNQSSSVSILPLRCTKSHMQSVNDCEVSYRRKHFINQAQTITSSSNFSVPQSRAVYCAFSLS</sequence>
<dbReference type="GO" id="GO:0000423">
    <property type="term" value="P:mitophagy"/>
    <property type="evidence" value="ECO:0007669"/>
    <property type="project" value="TreeGrafter"/>
</dbReference>
<protein>
    <submittedName>
        <fullName evidence="2">Activating molecule in BECN1-regulated autophagy protein 1</fullName>
    </submittedName>
</protein>
<name>A0A430QKM6_SCHBO</name>